<dbReference type="Gene3D" id="3.40.50.1820">
    <property type="entry name" value="alpha/beta hydrolase"/>
    <property type="match status" value="1"/>
</dbReference>
<feature type="signal peptide" evidence="1">
    <location>
        <begin position="1"/>
        <end position="19"/>
    </location>
</feature>
<dbReference type="AlphaFoldDB" id="A0A9W6YNT8"/>
<dbReference type="PANTHER" id="PTHR22538:SF1">
    <property type="entry name" value="VWFD DOMAIN-CONTAINING PROTEIN"/>
    <property type="match status" value="1"/>
</dbReference>
<name>A0A9W6YNT8_9STRA</name>
<proteinExistence type="predicted"/>
<feature type="chain" id="PRO_5040992615" evidence="1">
    <location>
        <begin position="20"/>
        <end position="510"/>
    </location>
</feature>
<protein>
    <submittedName>
        <fullName evidence="2">Unnamed protein product</fullName>
    </submittedName>
</protein>
<dbReference type="Proteomes" id="UP001165121">
    <property type="component" value="Unassembled WGS sequence"/>
</dbReference>
<evidence type="ECO:0000313" key="3">
    <source>
        <dbReference type="Proteomes" id="UP001165121"/>
    </source>
</evidence>
<dbReference type="OrthoDB" id="99328at2759"/>
<dbReference type="InterPro" id="IPR029058">
    <property type="entry name" value="AB_hydrolase_fold"/>
</dbReference>
<keyword evidence="3" id="KW-1185">Reference proteome</keyword>
<gene>
    <name evidence="2" type="ORF">Pfra01_003061500</name>
</gene>
<sequence length="510" mass="55657">MCQGIIPMLTVFLMQEIIAMDSLPALQSGDTTARQPAKATTSWPSLRFNFTLKRSSLNIYGQSNISLVASPTLVNNGSRVVYDAFATFHDEAAMQSYILLDGITYTLTRVADAKSAVSPQIKCAGANFSDILPVSTIVTSINEATALSSRGNTTIQCSSANLFKVAISDFDFILCALGASGFSMHHNDMDIEVEYLEKYVNISSLLMKSEDIPECNGEAQAIEITSTGQSLLTGEPIAPVYSRMLTAELDFSIFHKSKCSCRSKQRPCVFMHGLGVAEEIAANEDTFPRYWAVSVCDRILAVSDTSSDFVVADTIVVTHSMGGLLLSGAIANGKCSLASNSTWISMAAPMSGSMGSDYDQASCAGESNVIVDILVKLHNECPVRPAVSSLAYEAGKFSSQKLKMTYEAAQEAYRTNVSAVMCSENYAGLISKYQVYFWILGHMIPHKSNENDGIVEFQSCAAGMPEGRFGNSYLDRFYVTRLNHYDMTFRSGDALFNKAKMPMRWFECLL</sequence>
<keyword evidence="1" id="KW-0732">Signal</keyword>
<dbReference type="PANTHER" id="PTHR22538">
    <property type="entry name" value="CILIA- AND FLAGELLA-ASSOCIATED PROTEIN 74"/>
    <property type="match status" value="1"/>
</dbReference>
<evidence type="ECO:0000313" key="2">
    <source>
        <dbReference type="EMBL" id="GMG18234.1"/>
    </source>
</evidence>
<organism evidence="2 3">
    <name type="scientific">Phytophthora fragariaefolia</name>
    <dbReference type="NCBI Taxonomy" id="1490495"/>
    <lineage>
        <taxon>Eukaryota</taxon>
        <taxon>Sar</taxon>
        <taxon>Stramenopiles</taxon>
        <taxon>Oomycota</taxon>
        <taxon>Peronosporomycetes</taxon>
        <taxon>Peronosporales</taxon>
        <taxon>Peronosporaceae</taxon>
        <taxon>Phytophthora</taxon>
    </lineage>
</organism>
<dbReference type="EMBL" id="BSXT01019298">
    <property type="protein sequence ID" value="GMG18234.1"/>
    <property type="molecule type" value="Genomic_DNA"/>
</dbReference>
<evidence type="ECO:0000256" key="1">
    <source>
        <dbReference type="SAM" id="SignalP"/>
    </source>
</evidence>
<comment type="caution">
    <text evidence="2">The sequence shown here is derived from an EMBL/GenBank/DDBJ whole genome shotgun (WGS) entry which is preliminary data.</text>
</comment>
<accession>A0A9W6YNT8</accession>
<reference evidence="2" key="1">
    <citation type="submission" date="2023-04" db="EMBL/GenBank/DDBJ databases">
        <title>Phytophthora fragariaefolia NBRC 109709.</title>
        <authorList>
            <person name="Ichikawa N."/>
            <person name="Sato H."/>
            <person name="Tonouchi N."/>
        </authorList>
    </citation>
    <scope>NUCLEOTIDE SEQUENCE</scope>
    <source>
        <strain evidence="2">NBRC 109709</strain>
    </source>
</reference>